<proteinExistence type="predicted"/>
<reference evidence="1" key="1">
    <citation type="journal article" date="2014" name="Front. Microbiol.">
        <title>High frequency of phylogenetically diverse reductive dehalogenase-homologous genes in deep subseafloor sedimentary metagenomes.</title>
        <authorList>
            <person name="Kawai M."/>
            <person name="Futagami T."/>
            <person name="Toyoda A."/>
            <person name="Takaki Y."/>
            <person name="Nishi S."/>
            <person name="Hori S."/>
            <person name="Arai W."/>
            <person name="Tsubouchi T."/>
            <person name="Morono Y."/>
            <person name="Uchiyama I."/>
            <person name="Ito T."/>
            <person name="Fujiyama A."/>
            <person name="Inagaki F."/>
            <person name="Takami H."/>
        </authorList>
    </citation>
    <scope>NUCLEOTIDE SEQUENCE</scope>
    <source>
        <strain evidence="1">Expedition CK06-06</strain>
    </source>
</reference>
<organism evidence="1">
    <name type="scientific">marine sediment metagenome</name>
    <dbReference type="NCBI Taxonomy" id="412755"/>
    <lineage>
        <taxon>unclassified sequences</taxon>
        <taxon>metagenomes</taxon>
        <taxon>ecological metagenomes</taxon>
    </lineage>
</organism>
<comment type="caution">
    <text evidence="1">The sequence shown here is derived from an EMBL/GenBank/DDBJ whole genome shotgun (WGS) entry which is preliminary data.</text>
</comment>
<gene>
    <name evidence="1" type="ORF">S06H3_24047</name>
</gene>
<evidence type="ECO:0000313" key="1">
    <source>
        <dbReference type="EMBL" id="GAI13190.1"/>
    </source>
</evidence>
<sequence length="44" mass="5262">MLFLQYLLSLHYKPAQYKIILAVPNTTTIETTPFYAEEEEEKRQ</sequence>
<name>X1MES6_9ZZZZ</name>
<feature type="non-terminal residue" evidence="1">
    <location>
        <position position="44"/>
    </location>
</feature>
<dbReference type="AlphaFoldDB" id="X1MES6"/>
<dbReference type="EMBL" id="BARV01013243">
    <property type="protein sequence ID" value="GAI13190.1"/>
    <property type="molecule type" value="Genomic_DNA"/>
</dbReference>
<protein>
    <submittedName>
        <fullName evidence="1">Uncharacterized protein</fullName>
    </submittedName>
</protein>
<accession>X1MES6</accession>